<feature type="transmembrane region" description="Helical" evidence="1">
    <location>
        <begin position="52"/>
        <end position="73"/>
    </location>
</feature>
<keyword evidence="3" id="KW-1185">Reference proteome</keyword>
<dbReference type="PANTHER" id="PTHR34300">
    <property type="entry name" value="QUEUOSINE PRECURSOR TRANSPORTER-RELATED"/>
    <property type="match status" value="1"/>
</dbReference>
<feature type="transmembrane region" description="Helical" evidence="1">
    <location>
        <begin position="6"/>
        <end position="22"/>
    </location>
</feature>
<evidence type="ECO:0000313" key="3">
    <source>
        <dbReference type="Proteomes" id="UP000051061"/>
    </source>
</evidence>
<dbReference type="PANTHER" id="PTHR34300:SF2">
    <property type="entry name" value="QUEUOSINE PRECURSOR TRANSPORTER-RELATED"/>
    <property type="match status" value="1"/>
</dbReference>
<dbReference type="HAMAP" id="MF_02088">
    <property type="entry name" value="Q_prec_transport"/>
    <property type="match status" value="1"/>
</dbReference>
<proteinExistence type="inferred from homology"/>
<keyword evidence="1" id="KW-1003">Cell membrane</keyword>
<comment type="caution">
    <text evidence="2">The sequence shown here is derived from an EMBL/GenBank/DDBJ whole genome shotgun (WGS) entry which is preliminary data.</text>
</comment>
<dbReference type="InterPro" id="IPR003744">
    <property type="entry name" value="YhhQ"/>
</dbReference>
<evidence type="ECO:0000313" key="2">
    <source>
        <dbReference type="EMBL" id="KQL57109.1"/>
    </source>
</evidence>
<keyword evidence="1" id="KW-1133">Transmembrane helix</keyword>
<protein>
    <recommendedName>
        <fullName evidence="1">Probable queuosine precursor transporter</fullName>
        <shortName evidence="1">Q precursor transporter</shortName>
    </recommendedName>
</protein>
<dbReference type="GO" id="GO:0005886">
    <property type="term" value="C:plasma membrane"/>
    <property type="evidence" value="ECO:0007669"/>
    <property type="project" value="UniProtKB-SubCell"/>
</dbReference>
<keyword evidence="1" id="KW-0472">Membrane</keyword>
<feature type="transmembrane region" description="Helical" evidence="1">
    <location>
        <begin position="29"/>
        <end position="46"/>
    </location>
</feature>
<evidence type="ECO:0000256" key="1">
    <source>
        <dbReference type="HAMAP-Rule" id="MF_02088"/>
    </source>
</evidence>
<feature type="transmembrane region" description="Helical" evidence="1">
    <location>
        <begin position="85"/>
        <end position="104"/>
    </location>
</feature>
<feature type="transmembrane region" description="Helical" evidence="1">
    <location>
        <begin position="190"/>
        <end position="216"/>
    </location>
</feature>
<comment type="similarity">
    <text evidence="1">Belongs to the vitamin uptake transporter (VUT/ECF) (TC 2.A.88) family. Q precursor transporter subfamily.</text>
</comment>
<reference evidence="2 3" key="1">
    <citation type="submission" date="2015-09" db="EMBL/GenBank/DDBJ databases">
        <title>Genome sequencing project for genomic taxonomy and phylogenomics of Bacillus-like bacteria.</title>
        <authorList>
            <person name="Liu B."/>
            <person name="Wang J."/>
            <person name="Zhu Y."/>
            <person name="Liu G."/>
            <person name="Chen Q."/>
            <person name="Chen Z."/>
            <person name="Lan J."/>
            <person name="Che J."/>
            <person name="Ge C."/>
            <person name="Shi H."/>
            <person name="Pan Z."/>
            <person name="Liu X."/>
        </authorList>
    </citation>
    <scope>NUCLEOTIDE SEQUENCE [LARGE SCALE GENOMIC DNA]</scope>
    <source>
        <strain evidence="2 3">DSM 19153</strain>
    </source>
</reference>
<dbReference type="AlphaFoldDB" id="A0A9D5DN35"/>
<accession>A0A9D5DN35</accession>
<dbReference type="GO" id="GO:0022857">
    <property type="term" value="F:transmembrane transporter activity"/>
    <property type="evidence" value="ECO:0007669"/>
    <property type="project" value="UniProtKB-UniRule"/>
</dbReference>
<dbReference type="Pfam" id="PF02592">
    <property type="entry name" value="Vut_1"/>
    <property type="match status" value="1"/>
</dbReference>
<comment type="function">
    <text evidence="1">Involved in the import of queuosine (Q) precursors, required for Q precursor salvage.</text>
</comment>
<gene>
    <name evidence="2" type="ORF">AN965_10575</name>
</gene>
<comment type="subcellular location">
    <subcellularLocation>
        <location evidence="1">Cell membrane</location>
        <topology evidence="1">Multi-pass membrane protein</topology>
    </subcellularLocation>
</comment>
<sequence length="224" mass="25286">MSTELLGLLFALANFSFLLLFYKLFGKTGIIAWIGFAAILANLQVLKTIELFGFIVTMGNVMYATTFLATDLLNEKYGKALAKKAVWLGFSTLLVSTMIMQFVLLFPPHGEDLAHTHLAFIFDFALRVALGSLAAFIISNHINIYIFAFFKKLLPKMLWLRNIVSSIFGQALDTLIFCAIAFLGVYSMDIWFEIALTTYLMKFIVSVLAMPFIYWARSIKPLQD</sequence>
<name>A0A9D5DN35_9BACI</name>
<dbReference type="Proteomes" id="UP000051061">
    <property type="component" value="Unassembled WGS sequence"/>
</dbReference>
<feature type="transmembrane region" description="Helical" evidence="1">
    <location>
        <begin position="124"/>
        <end position="150"/>
    </location>
</feature>
<keyword evidence="1" id="KW-0813">Transport</keyword>
<feature type="transmembrane region" description="Helical" evidence="1">
    <location>
        <begin position="162"/>
        <end position="184"/>
    </location>
</feature>
<dbReference type="EMBL" id="LJJD01000021">
    <property type="protein sequence ID" value="KQL57109.1"/>
    <property type="molecule type" value="Genomic_DNA"/>
</dbReference>
<organism evidence="2 3">
    <name type="scientific">Alkalicoccobacillus plakortidis</name>
    <dbReference type="NCBI Taxonomy" id="444060"/>
    <lineage>
        <taxon>Bacteria</taxon>
        <taxon>Bacillati</taxon>
        <taxon>Bacillota</taxon>
        <taxon>Bacilli</taxon>
        <taxon>Bacillales</taxon>
        <taxon>Bacillaceae</taxon>
        <taxon>Alkalicoccobacillus</taxon>
    </lineage>
</organism>
<dbReference type="NCBIfam" id="TIGR00697">
    <property type="entry name" value="queuosine precursor transporter"/>
    <property type="match status" value="1"/>
</dbReference>
<keyword evidence="1" id="KW-0812">Transmembrane</keyword>